<sequence length="218" mass="24622">MAPTKPNKSILSDILQTYELKVACSLCANKENEVTYSMKIISHNCSGDLLLARDRHKGRKWRHISRRPKFPNPSKYDVCWFFVEGSGCTKHRNRCTFARSVEEATVWNFQKSHSVDNSTLMSLVADTGLAATGLAATRQTDGMEQILSEFGGEFVELCEACFHGGRQTIAARRWNYTCASEAAHAWKPVLAHHLAEGQSKKVYSEIRRLPPKAYRSLR</sequence>
<dbReference type="Proteomes" id="UP001221898">
    <property type="component" value="Unassembled WGS sequence"/>
</dbReference>
<feature type="non-terminal residue" evidence="1">
    <location>
        <position position="218"/>
    </location>
</feature>
<comment type="caution">
    <text evidence="1">The sequence shown here is derived from an EMBL/GenBank/DDBJ whole genome shotgun (WGS) entry which is preliminary data.</text>
</comment>
<proteinExistence type="predicted"/>
<organism evidence="1 2">
    <name type="scientific">Aldrovandia affinis</name>
    <dbReference type="NCBI Taxonomy" id="143900"/>
    <lineage>
        <taxon>Eukaryota</taxon>
        <taxon>Metazoa</taxon>
        <taxon>Chordata</taxon>
        <taxon>Craniata</taxon>
        <taxon>Vertebrata</taxon>
        <taxon>Euteleostomi</taxon>
        <taxon>Actinopterygii</taxon>
        <taxon>Neopterygii</taxon>
        <taxon>Teleostei</taxon>
        <taxon>Notacanthiformes</taxon>
        <taxon>Halosauridae</taxon>
        <taxon>Aldrovandia</taxon>
    </lineage>
</organism>
<keyword evidence="2" id="KW-1185">Reference proteome</keyword>
<accession>A0AAD7WLM6</accession>
<dbReference type="EMBL" id="JAINUG010000075">
    <property type="protein sequence ID" value="KAJ8400604.1"/>
    <property type="molecule type" value="Genomic_DNA"/>
</dbReference>
<evidence type="ECO:0000313" key="2">
    <source>
        <dbReference type="Proteomes" id="UP001221898"/>
    </source>
</evidence>
<protein>
    <submittedName>
        <fullName evidence="1">Uncharacterized protein</fullName>
    </submittedName>
</protein>
<reference evidence="1" key="1">
    <citation type="journal article" date="2023" name="Science">
        <title>Genome structures resolve the early diversification of teleost fishes.</title>
        <authorList>
            <person name="Parey E."/>
            <person name="Louis A."/>
            <person name="Montfort J."/>
            <person name="Bouchez O."/>
            <person name="Roques C."/>
            <person name="Iampietro C."/>
            <person name="Lluch J."/>
            <person name="Castinel A."/>
            <person name="Donnadieu C."/>
            <person name="Desvignes T."/>
            <person name="Floi Bucao C."/>
            <person name="Jouanno E."/>
            <person name="Wen M."/>
            <person name="Mejri S."/>
            <person name="Dirks R."/>
            <person name="Jansen H."/>
            <person name="Henkel C."/>
            <person name="Chen W.J."/>
            <person name="Zahm M."/>
            <person name="Cabau C."/>
            <person name="Klopp C."/>
            <person name="Thompson A.W."/>
            <person name="Robinson-Rechavi M."/>
            <person name="Braasch I."/>
            <person name="Lecointre G."/>
            <person name="Bobe J."/>
            <person name="Postlethwait J.H."/>
            <person name="Berthelot C."/>
            <person name="Roest Crollius H."/>
            <person name="Guiguen Y."/>
        </authorList>
    </citation>
    <scope>NUCLEOTIDE SEQUENCE</scope>
    <source>
        <strain evidence="1">NC1722</strain>
    </source>
</reference>
<evidence type="ECO:0000313" key="1">
    <source>
        <dbReference type="EMBL" id="KAJ8400604.1"/>
    </source>
</evidence>
<name>A0AAD7WLM6_9TELE</name>
<gene>
    <name evidence="1" type="ORF">AAFF_G00393730</name>
</gene>
<dbReference type="AlphaFoldDB" id="A0AAD7WLM6"/>